<proteinExistence type="predicted"/>
<evidence type="ECO:0000313" key="2">
    <source>
        <dbReference type="Proteomes" id="UP000231358"/>
    </source>
</evidence>
<dbReference type="AlphaFoldDB" id="A0A2G7ENR6"/>
<evidence type="ECO:0000313" key="1">
    <source>
        <dbReference type="EMBL" id="PIG69101.1"/>
    </source>
</evidence>
<reference evidence="1 2" key="1">
    <citation type="submission" date="2017-05" db="EMBL/GenBank/DDBJ databases">
        <title>Genome sequence for an aflatoxigenic pathogen of Argentinian peanut, Aspergillus arachidicola.</title>
        <authorList>
            <person name="Moore G."/>
            <person name="Beltz S.B."/>
            <person name="Mack B.M."/>
        </authorList>
    </citation>
    <scope>NUCLEOTIDE SEQUENCE [LARGE SCALE GENOMIC DNA]</scope>
    <source>
        <strain evidence="1 2">CBS 117610</strain>
    </source>
</reference>
<sequence length="101" mass="11485">MPFIPIPEYARVYEHIINRPQHTVVHFWDSKGPRTPEFEILNSGSHPGSQHETFTVDVSQFPVPDAPSDVPVTILFSQGQQLDRVNGGDLDKFFNLLERAQ</sequence>
<comment type="caution">
    <text evidence="1">The sequence shown here is derived from an EMBL/GenBank/DDBJ whole genome shotgun (WGS) entry which is preliminary data.</text>
</comment>
<protein>
    <submittedName>
        <fullName evidence="1">Uncharacterized protein</fullName>
    </submittedName>
</protein>
<gene>
    <name evidence="1" type="ORF">AARAC_009571</name>
</gene>
<dbReference type="Proteomes" id="UP000231358">
    <property type="component" value="Unassembled WGS sequence"/>
</dbReference>
<keyword evidence="2" id="KW-1185">Reference proteome</keyword>
<dbReference type="EMBL" id="NEXV01000748">
    <property type="protein sequence ID" value="PIG69101.1"/>
    <property type="molecule type" value="Genomic_DNA"/>
</dbReference>
<accession>A0A2G7ENR6</accession>
<organism evidence="1 2">
    <name type="scientific">Aspergillus arachidicola</name>
    <dbReference type="NCBI Taxonomy" id="656916"/>
    <lineage>
        <taxon>Eukaryota</taxon>
        <taxon>Fungi</taxon>
        <taxon>Dikarya</taxon>
        <taxon>Ascomycota</taxon>
        <taxon>Pezizomycotina</taxon>
        <taxon>Eurotiomycetes</taxon>
        <taxon>Eurotiomycetidae</taxon>
        <taxon>Eurotiales</taxon>
        <taxon>Aspergillaceae</taxon>
        <taxon>Aspergillus</taxon>
        <taxon>Aspergillus subgen. Circumdati</taxon>
    </lineage>
</organism>
<name>A0A2G7ENR6_9EURO</name>